<evidence type="ECO:0000313" key="2">
    <source>
        <dbReference type="Proteomes" id="UP000502196"/>
    </source>
</evidence>
<evidence type="ECO:0000313" key="1">
    <source>
        <dbReference type="EMBL" id="CAB3391559.1"/>
    </source>
</evidence>
<proteinExistence type="predicted"/>
<organism evidence="1 2">
    <name type="scientific">Kyrpidia spormannii</name>
    <dbReference type="NCBI Taxonomy" id="2055160"/>
    <lineage>
        <taxon>Bacteria</taxon>
        <taxon>Bacillati</taxon>
        <taxon>Bacillota</taxon>
        <taxon>Bacilli</taxon>
        <taxon>Bacillales</taxon>
        <taxon>Alicyclobacillaceae</taxon>
        <taxon>Kyrpidia</taxon>
    </lineage>
</organism>
<dbReference type="Proteomes" id="UP000502196">
    <property type="component" value="Chromosome"/>
</dbReference>
<reference evidence="1 2" key="1">
    <citation type="submission" date="2020-04" db="EMBL/GenBank/DDBJ databases">
        <authorList>
            <person name="Hogendoorn C."/>
        </authorList>
    </citation>
    <scope>NUCLEOTIDE SEQUENCE [LARGE SCALE GENOMIC DNA]</scope>
    <source>
        <strain evidence="1">COOX1</strain>
    </source>
</reference>
<dbReference type="AlphaFoldDB" id="A0A6F9E3X7"/>
<name>A0A6F9E3X7_9BACL</name>
<sequence length="75" mass="7717">MGGRILVESFSDKGVGGLQIRSAGRVLSPAGSALYQADGYEVTAGSGIPSGTNRLACFHAPEYAHNCTCDSLTLL</sequence>
<protein>
    <submittedName>
        <fullName evidence="1">Uncharacterized protein</fullName>
    </submittedName>
</protein>
<accession>A0A6F9E3X7</accession>
<dbReference type="EMBL" id="LR792683">
    <property type="protein sequence ID" value="CAB3391559.1"/>
    <property type="molecule type" value="Genomic_DNA"/>
</dbReference>
<gene>
    <name evidence="1" type="ORF">COOX1_0972</name>
</gene>